<name>A0AAD5GZ75_AMBAR</name>
<organism evidence="2 3">
    <name type="scientific">Ambrosia artemisiifolia</name>
    <name type="common">Common ragweed</name>
    <dbReference type="NCBI Taxonomy" id="4212"/>
    <lineage>
        <taxon>Eukaryota</taxon>
        <taxon>Viridiplantae</taxon>
        <taxon>Streptophyta</taxon>
        <taxon>Embryophyta</taxon>
        <taxon>Tracheophyta</taxon>
        <taxon>Spermatophyta</taxon>
        <taxon>Magnoliopsida</taxon>
        <taxon>eudicotyledons</taxon>
        <taxon>Gunneridae</taxon>
        <taxon>Pentapetalae</taxon>
        <taxon>asterids</taxon>
        <taxon>campanulids</taxon>
        <taxon>Asterales</taxon>
        <taxon>Asteraceae</taxon>
        <taxon>Asteroideae</taxon>
        <taxon>Heliantheae alliance</taxon>
        <taxon>Heliantheae</taxon>
        <taxon>Ambrosia</taxon>
    </lineage>
</organism>
<dbReference type="PROSITE" id="PS50144">
    <property type="entry name" value="MATH"/>
    <property type="match status" value="2"/>
</dbReference>
<dbReference type="AlphaFoldDB" id="A0AAD5GZ75"/>
<feature type="domain" description="MATH" evidence="1">
    <location>
        <begin position="10"/>
        <end position="143"/>
    </location>
</feature>
<dbReference type="SMART" id="SM00061">
    <property type="entry name" value="MATH"/>
    <property type="match status" value="2"/>
</dbReference>
<dbReference type="SUPFAM" id="SSF49599">
    <property type="entry name" value="TRAF domain-like"/>
    <property type="match status" value="2"/>
</dbReference>
<feature type="domain" description="MATH" evidence="1">
    <location>
        <begin position="165"/>
        <end position="294"/>
    </location>
</feature>
<accession>A0AAD5GZ75</accession>
<comment type="caution">
    <text evidence="2">The sequence shown here is derived from an EMBL/GenBank/DDBJ whole genome shotgun (WGS) entry which is preliminary data.</text>
</comment>
<proteinExistence type="predicted"/>
<dbReference type="InterPro" id="IPR008974">
    <property type="entry name" value="TRAF-like"/>
</dbReference>
<dbReference type="Gene3D" id="2.60.210.10">
    <property type="entry name" value="Apoptosis, Tumor Necrosis Factor Receptor Associated Protein 2, Chain A"/>
    <property type="match status" value="2"/>
</dbReference>
<gene>
    <name evidence="2" type="ORF">M8C21_003198</name>
</gene>
<dbReference type="PANTHER" id="PTHR46162">
    <property type="entry name" value="TRAF-LIKE FAMILY PROTEIN"/>
    <property type="match status" value="1"/>
</dbReference>
<evidence type="ECO:0000313" key="3">
    <source>
        <dbReference type="Proteomes" id="UP001206925"/>
    </source>
</evidence>
<reference evidence="2" key="1">
    <citation type="submission" date="2022-06" db="EMBL/GenBank/DDBJ databases">
        <title>Uncovering the hologenomic basis of an extraordinary plant invasion.</title>
        <authorList>
            <person name="Bieker V.C."/>
            <person name="Martin M.D."/>
            <person name="Gilbert T."/>
            <person name="Hodgins K."/>
            <person name="Battlay P."/>
            <person name="Petersen B."/>
            <person name="Wilson J."/>
        </authorList>
    </citation>
    <scope>NUCLEOTIDE SEQUENCE</scope>
    <source>
        <strain evidence="2">AA19_3_7</strain>
        <tissue evidence="2">Leaf</tissue>
    </source>
</reference>
<dbReference type="PANTHER" id="PTHR46162:SF40">
    <property type="entry name" value="TRAF-LIKE FAMILY PROTEIN"/>
    <property type="match status" value="1"/>
</dbReference>
<sequence>MFISKRKHEPAHYMLKIESFSLLSEANTSKIESDVFEASGHKWKLDLYPNGNDEDGEYISLHVVICDTGSCSKGWNVCVDVTFFVYDHINHNFVTFQDGNGHRTRFHEKKMTWGFDKLISLESFMESDSGYLFNDSCVFGVEVIAVPEFTKMDRCLMMTKPPTTMNTHTWVINNFSSVTDQVLYSEVFKIGKVKWKLSLYPKGDELGKGTHLSIFLGVHDAASLPDGWKVYSKYKFRVKCHAPGSDVELETHKGRWFDEPTVGWGFSSFMLLSELMDSKNGFLLNDTLIVEAEISVMGMLKNFI</sequence>
<evidence type="ECO:0000259" key="1">
    <source>
        <dbReference type="PROSITE" id="PS50144"/>
    </source>
</evidence>
<protein>
    <recommendedName>
        <fullName evidence="1">MATH domain-containing protein</fullName>
    </recommendedName>
</protein>
<dbReference type="InterPro" id="IPR002083">
    <property type="entry name" value="MATH/TRAF_dom"/>
</dbReference>
<keyword evidence="3" id="KW-1185">Reference proteome</keyword>
<evidence type="ECO:0000313" key="2">
    <source>
        <dbReference type="EMBL" id="KAI7757466.1"/>
    </source>
</evidence>
<dbReference type="EMBL" id="JAMZMK010000116">
    <property type="protein sequence ID" value="KAI7757466.1"/>
    <property type="molecule type" value="Genomic_DNA"/>
</dbReference>
<dbReference type="Proteomes" id="UP001206925">
    <property type="component" value="Unassembled WGS sequence"/>
</dbReference>
<dbReference type="Pfam" id="PF22486">
    <property type="entry name" value="MATH_2"/>
    <property type="match status" value="2"/>
</dbReference>
<dbReference type="CDD" id="cd00121">
    <property type="entry name" value="MATH"/>
    <property type="match status" value="2"/>
</dbReference>